<feature type="signal peptide" evidence="1">
    <location>
        <begin position="1"/>
        <end position="20"/>
    </location>
</feature>
<evidence type="ECO:0000313" key="2">
    <source>
        <dbReference type="EMBL" id="RBQ07684.1"/>
    </source>
</evidence>
<dbReference type="InterPro" id="IPR036278">
    <property type="entry name" value="Sialidase_sf"/>
</dbReference>
<dbReference type="Proteomes" id="UP000252081">
    <property type="component" value="Unassembled WGS sequence"/>
</dbReference>
<dbReference type="EMBL" id="QNQU01000008">
    <property type="protein sequence ID" value="RBQ07684.1"/>
    <property type="molecule type" value="Genomic_DNA"/>
</dbReference>
<evidence type="ECO:0000313" key="3">
    <source>
        <dbReference type="Proteomes" id="UP000252081"/>
    </source>
</evidence>
<evidence type="ECO:0000256" key="1">
    <source>
        <dbReference type="SAM" id="SignalP"/>
    </source>
</evidence>
<keyword evidence="3" id="KW-1185">Reference proteome</keyword>
<accession>A0A366L2Z5</accession>
<sequence length="246" mass="28174">MKPMKLLKTIAMMMVLSSCAKKEMPDVPPTFNDPNWTRIEIADGKEAHAIYGNIDDTLMVSTLTEIYQTTNKGKTWQRTKVNHQPIYGFLSVKDTVFALQANSLKNKDNQLLATFSQFFTLDKGFTWKRCTQYNVSEERSQEFATIALDNQVKIKLKENLEPINGNPDHNYILKRDIEIFEHGFSKILPVPFDNQITNLHVDEMGRLYVSATQSIHDKKTGKSVSSEKNQPAIIYISKKNVKELIN</sequence>
<dbReference type="SUPFAM" id="SSF50939">
    <property type="entry name" value="Sialidases"/>
    <property type="match status" value="1"/>
</dbReference>
<proteinExistence type="predicted"/>
<feature type="chain" id="PRO_5016759558" description="Exo-alpha-sialidase" evidence="1">
    <location>
        <begin position="21"/>
        <end position="246"/>
    </location>
</feature>
<gene>
    <name evidence="2" type="ORF">DRW42_10895</name>
</gene>
<dbReference type="PROSITE" id="PS51257">
    <property type="entry name" value="PROKAR_LIPOPROTEIN"/>
    <property type="match status" value="1"/>
</dbReference>
<keyword evidence="1" id="KW-0732">Signal</keyword>
<evidence type="ECO:0008006" key="4">
    <source>
        <dbReference type="Google" id="ProtNLM"/>
    </source>
</evidence>
<organism evidence="2 3">
    <name type="scientific">Pedobacter miscanthi</name>
    <dbReference type="NCBI Taxonomy" id="2259170"/>
    <lineage>
        <taxon>Bacteria</taxon>
        <taxon>Pseudomonadati</taxon>
        <taxon>Bacteroidota</taxon>
        <taxon>Sphingobacteriia</taxon>
        <taxon>Sphingobacteriales</taxon>
        <taxon>Sphingobacteriaceae</taxon>
        <taxon>Pedobacter</taxon>
    </lineage>
</organism>
<name>A0A366L2Z5_9SPHI</name>
<protein>
    <recommendedName>
        <fullName evidence="4">Exo-alpha-sialidase</fullName>
    </recommendedName>
</protein>
<dbReference type="AlphaFoldDB" id="A0A366L2Z5"/>
<reference evidence="2 3" key="1">
    <citation type="submission" date="2018-07" db="EMBL/GenBank/DDBJ databases">
        <title>A draft genome of a endophytic bacteria, a new species of Pedobacter.</title>
        <authorList>
            <person name="Zhang Z.D."/>
            <person name="Chen Z.J."/>
        </authorList>
    </citation>
    <scope>NUCLEOTIDE SEQUENCE [LARGE SCALE GENOMIC DNA]</scope>
    <source>
        <strain evidence="2 3">RS10</strain>
    </source>
</reference>
<comment type="caution">
    <text evidence="2">The sequence shown here is derived from an EMBL/GenBank/DDBJ whole genome shotgun (WGS) entry which is preliminary data.</text>
</comment>